<dbReference type="InterPro" id="IPR008979">
    <property type="entry name" value="Galactose-bd-like_sf"/>
</dbReference>
<evidence type="ECO:0000313" key="1">
    <source>
        <dbReference type="EMBL" id="CAI9122395.1"/>
    </source>
</evidence>
<keyword evidence="2" id="KW-1185">Reference proteome</keyword>
<organism evidence="1 2">
    <name type="scientific">Brytella acorum</name>
    <dbReference type="NCBI Taxonomy" id="2959299"/>
    <lineage>
        <taxon>Bacteria</taxon>
        <taxon>Pseudomonadati</taxon>
        <taxon>Pseudomonadota</taxon>
        <taxon>Alphaproteobacteria</taxon>
        <taxon>Acetobacterales</taxon>
        <taxon>Acetobacteraceae</taxon>
        <taxon>Brytella</taxon>
    </lineage>
</organism>
<dbReference type="Proteomes" id="UP001176960">
    <property type="component" value="Unassembled WGS sequence"/>
</dbReference>
<gene>
    <name evidence="1" type="ORF">LMG32879_003261</name>
</gene>
<proteinExistence type="predicted"/>
<comment type="caution">
    <text evidence="1">The sequence shown here is derived from an EMBL/GenBank/DDBJ whole genome shotgun (WGS) entry which is preliminary data.</text>
</comment>
<protein>
    <submittedName>
        <fullName evidence="1">Discoidin domain-containing protein</fullName>
    </submittedName>
</protein>
<evidence type="ECO:0000313" key="2">
    <source>
        <dbReference type="Proteomes" id="UP001176960"/>
    </source>
</evidence>
<dbReference type="PANTHER" id="PTHR45713:SF6">
    <property type="entry name" value="F5_8 TYPE C DOMAIN-CONTAINING PROTEIN"/>
    <property type="match status" value="1"/>
</dbReference>
<dbReference type="AlphaFoldDB" id="A0AA35UZK8"/>
<dbReference type="PANTHER" id="PTHR45713">
    <property type="entry name" value="FTP DOMAIN-CONTAINING PROTEIN"/>
    <property type="match status" value="1"/>
</dbReference>
<sequence length="451" mass="52330">MEKIVAFRTHVWNKEVSILARRIRGACIKARFVIIADETNGILDVSPFEKISHRKDFSHFGLPSFPPDKVLWYNADYPMYVLAEEFPNSSHILMIENDVTVNIDLDSVFEAMEIEGIDFLAHKVEPSNNAWLWHHTLEPHFAEPHKCLLMVLGLSRRAIDVLLTERLRIARDWRVDASTQVWPYCEGFVASALMERDDIKTVDISRFADTRYYNFDGAIHPSSSEARRSGSICHPVVCSSFLKRRLDRDGLSAIFDRNSLLRRTLASMDSSEFYPALIEKVRRHGSLRDLIRFNSLALLEGWIMRPEAINWALRGWTNQSSVSPWSRSDTTELDSAHAVNGNLDDDNYFHTNNEVNPWWYLHLSEKVAVRHILIYNRSHFQERCRNMRIEVSGGDDDSWHTVLEKMDDIDFGREKRPFVVTLDGTRHIQNLRITLLGKGILHLRQIEVFDQ</sequence>
<dbReference type="Pfam" id="PF22633">
    <property type="entry name" value="F5_F8_type_C_2"/>
    <property type="match status" value="1"/>
</dbReference>
<dbReference type="InterPro" id="IPR051941">
    <property type="entry name" value="BG_Antigen-Binding_Lectin"/>
</dbReference>
<reference evidence="1" key="1">
    <citation type="submission" date="2023-03" db="EMBL/GenBank/DDBJ databases">
        <authorList>
            <person name="Cleenwerck I."/>
        </authorList>
    </citation>
    <scope>NUCLEOTIDE SEQUENCE</scope>
    <source>
        <strain evidence="1">LMG 32879</strain>
    </source>
</reference>
<dbReference type="EMBL" id="CATKSH010000058">
    <property type="protein sequence ID" value="CAI9122395.1"/>
    <property type="molecule type" value="Genomic_DNA"/>
</dbReference>
<dbReference type="Gene3D" id="2.60.120.260">
    <property type="entry name" value="Galactose-binding domain-like"/>
    <property type="match status" value="1"/>
</dbReference>
<name>A0AA35UZK8_9PROT</name>
<dbReference type="RefSeq" id="WP_289844002.1">
    <property type="nucleotide sequence ID" value="NZ_CATKSH010000058.1"/>
</dbReference>
<dbReference type="SUPFAM" id="SSF49785">
    <property type="entry name" value="Galactose-binding domain-like"/>
    <property type="match status" value="1"/>
</dbReference>
<accession>A0AA35UZK8</accession>